<sequence>MTRIKELQKVLKEKGVDAFLSLARMNFKVST</sequence>
<accession>A0ABZ2C958</accession>
<evidence type="ECO:0000313" key="1">
    <source>
        <dbReference type="EMBL" id="WVX67650.1"/>
    </source>
</evidence>
<dbReference type="Proteomes" id="UP001330434">
    <property type="component" value="Chromosome"/>
</dbReference>
<organism evidence="1 2">
    <name type="scientific">Candidatus Bealeia paramacronuclearis</name>
    <dbReference type="NCBI Taxonomy" id="1921001"/>
    <lineage>
        <taxon>Bacteria</taxon>
        <taxon>Pseudomonadati</taxon>
        <taxon>Pseudomonadota</taxon>
        <taxon>Alphaproteobacteria</taxon>
        <taxon>Holosporales</taxon>
        <taxon>Holosporaceae</taxon>
        <taxon>Candidatus Bealeia</taxon>
    </lineage>
</organism>
<proteinExistence type="predicted"/>
<keyword evidence="2" id="KW-1185">Reference proteome</keyword>
<evidence type="ECO:0000313" key="2">
    <source>
        <dbReference type="Proteomes" id="UP001330434"/>
    </source>
</evidence>
<dbReference type="EMBL" id="CP133270">
    <property type="protein sequence ID" value="WVX67650.1"/>
    <property type="molecule type" value="Genomic_DNA"/>
</dbReference>
<name>A0ABZ2C958_9PROT</name>
<protein>
    <submittedName>
        <fullName evidence="1">Uncharacterized protein</fullName>
    </submittedName>
</protein>
<gene>
    <name evidence="1" type="ORF">Bealeia1_01865</name>
</gene>
<reference evidence="1 2" key="1">
    <citation type="journal article" date="2024" name="Environ. Microbiol.">
        <title>Novel evolutionary insights on the interactions of the Holosporales (Alphaproteobacteria) with eukaryotic hosts from comparative genomics.</title>
        <authorList>
            <person name="Giovannini M."/>
            <person name="Petroni G."/>
            <person name="Castelli M."/>
        </authorList>
    </citation>
    <scope>NUCLEOTIDE SEQUENCE [LARGE SCALE GENOMIC DNA]</scope>
    <source>
        <strain evidence="1 2">US_Bl 15I1</strain>
    </source>
</reference>